<feature type="domain" description="C-type lectin" evidence="8">
    <location>
        <begin position="8"/>
        <end position="122"/>
    </location>
</feature>
<dbReference type="PRINTS" id="PR00010">
    <property type="entry name" value="EGFBLOOD"/>
</dbReference>
<feature type="disulfide bond" evidence="6">
    <location>
        <begin position="512"/>
        <end position="521"/>
    </location>
</feature>
<evidence type="ECO:0000256" key="2">
    <source>
        <dbReference type="ARBA" id="ARBA00022729"/>
    </source>
</evidence>
<dbReference type="AlphaFoldDB" id="A0A6P5AC36"/>
<dbReference type="SMART" id="SM00034">
    <property type="entry name" value="CLECT"/>
    <property type="match status" value="2"/>
</dbReference>
<dbReference type="InterPro" id="IPR000152">
    <property type="entry name" value="EGF-type_Asp/Asn_hydroxyl_site"/>
</dbReference>
<dbReference type="InterPro" id="IPR000742">
    <property type="entry name" value="EGF"/>
</dbReference>
<feature type="domain" description="EGF-like" evidence="7">
    <location>
        <begin position="124"/>
        <end position="162"/>
    </location>
</feature>
<dbReference type="PANTHER" id="PTHR12916">
    <property type="entry name" value="CYTOCHROME C OXIDASE POLYPEPTIDE VIC-2"/>
    <property type="match status" value="1"/>
</dbReference>
<dbReference type="GO" id="GO:0005509">
    <property type="term" value="F:calcium ion binding"/>
    <property type="evidence" value="ECO:0007669"/>
    <property type="project" value="InterPro"/>
</dbReference>
<feature type="domain" description="EGF-like" evidence="7">
    <location>
        <begin position="680"/>
        <end position="716"/>
    </location>
</feature>
<dbReference type="Proteomes" id="UP000515135">
    <property type="component" value="Unplaced"/>
</dbReference>
<dbReference type="FunFam" id="2.10.25.10:FF:000004">
    <property type="entry name" value="Neurogenic locus notch 1"/>
    <property type="match status" value="2"/>
</dbReference>
<evidence type="ECO:0000313" key="10">
    <source>
        <dbReference type="RefSeq" id="XP_019639361.1"/>
    </source>
</evidence>
<evidence type="ECO:0000259" key="7">
    <source>
        <dbReference type="PROSITE" id="PS50026"/>
    </source>
</evidence>
<evidence type="ECO:0000256" key="6">
    <source>
        <dbReference type="PROSITE-ProRule" id="PRU00076"/>
    </source>
</evidence>
<feature type="disulfide bond" evidence="6">
    <location>
        <begin position="453"/>
        <end position="463"/>
    </location>
</feature>
<name>A0A6P5AC36_BRABE</name>
<comment type="caution">
    <text evidence="6">Lacks conserved residue(s) required for the propagation of feature annotation.</text>
</comment>
<feature type="domain" description="EGF-like" evidence="7">
    <location>
        <begin position="486"/>
        <end position="522"/>
    </location>
</feature>
<keyword evidence="3" id="KW-0677">Repeat</keyword>
<dbReference type="SUPFAM" id="SSF56436">
    <property type="entry name" value="C-type lectin-like"/>
    <property type="match status" value="2"/>
</dbReference>
<feature type="disulfide bond" evidence="6">
    <location>
        <begin position="706"/>
        <end position="715"/>
    </location>
</feature>
<dbReference type="PROSITE" id="PS01187">
    <property type="entry name" value="EGF_CA"/>
    <property type="match status" value="3"/>
</dbReference>
<dbReference type="PROSITE" id="PS00010">
    <property type="entry name" value="ASX_HYDROXYL"/>
    <property type="match status" value="5"/>
</dbReference>
<dbReference type="InterPro" id="IPR018097">
    <property type="entry name" value="EGF_Ca-bd_CS"/>
</dbReference>
<dbReference type="SMART" id="SM00179">
    <property type="entry name" value="EGF_CA"/>
    <property type="match status" value="6"/>
</dbReference>
<accession>A0A6P5AC36</accession>
<feature type="disulfide bond" evidence="6">
    <location>
        <begin position="437"/>
        <end position="446"/>
    </location>
</feature>
<dbReference type="PROSITE" id="PS01186">
    <property type="entry name" value="EGF_2"/>
    <property type="match status" value="6"/>
</dbReference>
<organism evidence="9 10">
    <name type="scientific">Branchiostoma belcheri</name>
    <name type="common">Amphioxus</name>
    <dbReference type="NCBI Taxonomy" id="7741"/>
    <lineage>
        <taxon>Eukaryota</taxon>
        <taxon>Metazoa</taxon>
        <taxon>Chordata</taxon>
        <taxon>Cephalochordata</taxon>
        <taxon>Leptocardii</taxon>
        <taxon>Amphioxiformes</taxon>
        <taxon>Branchiostomatidae</taxon>
        <taxon>Branchiostoma</taxon>
    </lineage>
</organism>
<keyword evidence="1 6" id="KW-0245">EGF-like domain</keyword>
<evidence type="ECO:0000256" key="5">
    <source>
        <dbReference type="ARBA" id="ARBA00023180"/>
    </source>
</evidence>
<gene>
    <name evidence="10" type="primary">LOC109481266</name>
</gene>
<evidence type="ECO:0000256" key="1">
    <source>
        <dbReference type="ARBA" id="ARBA00022536"/>
    </source>
</evidence>
<dbReference type="SUPFAM" id="SSF57184">
    <property type="entry name" value="Growth factor receptor domain"/>
    <property type="match status" value="1"/>
</dbReference>
<dbReference type="PANTHER" id="PTHR12916:SF9">
    <property type="entry name" value="NEUROGENIC LOCUS NOTCH HOMOLOG PROTEIN 1-RELATED"/>
    <property type="match status" value="1"/>
</dbReference>
<feature type="disulfide bond" evidence="6">
    <location>
        <begin position="416"/>
        <end position="426"/>
    </location>
</feature>
<dbReference type="InterPro" id="IPR001304">
    <property type="entry name" value="C-type_lectin-like"/>
</dbReference>
<feature type="domain" description="EGF-like" evidence="7">
    <location>
        <begin position="164"/>
        <end position="200"/>
    </location>
</feature>
<dbReference type="GO" id="GO:0007219">
    <property type="term" value="P:Notch signaling pathway"/>
    <property type="evidence" value="ECO:0007669"/>
    <property type="project" value="TreeGrafter"/>
</dbReference>
<dbReference type="FunFam" id="3.10.100.10:FF:000107">
    <property type="entry name" value="Uncharacterized protein"/>
    <property type="match status" value="2"/>
</dbReference>
<dbReference type="Pfam" id="PF12661">
    <property type="entry name" value="hEGF"/>
    <property type="match status" value="3"/>
</dbReference>
<dbReference type="GO" id="GO:0005112">
    <property type="term" value="F:Notch binding"/>
    <property type="evidence" value="ECO:0007669"/>
    <property type="project" value="TreeGrafter"/>
</dbReference>
<dbReference type="CDD" id="cd00037">
    <property type="entry name" value="CLECT"/>
    <property type="match status" value="2"/>
</dbReference>
<dbReference type="InterPro" id="IPR001881">
    <property type="entry name" value="EGF-like_Ca-bd_dom"/>
</dbReference>
<dbReference type="RefSeq" id="XP_019639361.1">
    <property type="nucleotide sequence ID" value="XM_019783802.1"/>
</dbReference>
<dbReference type="SUPFAM" id="SSF57196">
    <property type="entry name" value="EGF/Laminin"/>
    <property type="match status" value="4"/>
</dbReference>
<dbReference type="SMART" id="SM00181">
    <property type="entry name" value="EGF"/>
    <property type="match status" value="7"/>
</dbReference>
<dbReference type="PROSITE" id="PS50041">
    <property type="entry name" value="C_TYPE_LECTIN_2"/>
    <property type="match status" value="2"/>
</dbReference>
<feature type="disulfide bond" evidence="6">
    <location>
        <begin position="474"/>
        <end position="483"/>
    </location>
</feature>
<dbReference type="FunFam" id="2.10.25.10:FF:000857">
    <property type="entry name" value="Uncharacterized protein"/>
    <property type="match status" value="2"/>
</dbReference>
<evidence type="ECO:0000259" key="8">
    <source>
        <dbReference type="PROSITE" id="PS50041"/>
    </source>
</evidence>
<dbReference type="OrthoDB" id="430340at2759"/>
<sequence>MPYTLATFAGECYQFSSISLTHQEATQACSTMNSHLVDLKDEQQQPFLADKIAATSAASNWLATKSAPVAFFNSNGSPFSGPIQWSSSEPAEPCDLCVLLDSSDNYLAKTAPCTEQHNYVCQDDLKPCGQNVCQNGGNCTSCFDDSAAFCDCPDGFDGKTCEINIDECASNPCQNGGSCDDDINSYSCRCLTGFQGDHCESDMDWCSQVQCPPGWVCQDFTFYFQCVYPDPVTSRMAAYQCSSASCPDGMYCTEEGVASFSCKAKNVQEIKIIISRLLGQPEYLTTVDRWSFFKVRAVGSLSNMKVKATCESMGMRLPCHHTSGTEGCTYHWTSDCIPYDAGVSCYTHQVLSEKLCGTTHGYGSYCQPLDDTFVYCPSCWGDEGSAWGVDYETHTTGLHGKNYNNMYALCADIDDCFSSPCAHGTCTDGVASYTCSCENGWTGTNCDQDIDDCFSSPCVHGTCTDGVASYTCSCENGWTGNNCDQEIDECASNPCWLGGTCLDHVNGYSCVCPKDKTGKHCETGLFDGECYEFSTVAASHRDATLACSTNAGRLVDVKDDQLQRFLADKMAATSGVSNWLAMRSAPLQVYYSDGSQSSDSLQWLSEEPSSPLDLCVLLDSSNNYMARTAFCTEQHNYVCQSVVKPCAPNVCQNGGNCTSCFNVSFCDCPDGFDGRACEINIDECASSPCQNGGSCDDDINSYSCRCLNGFQGDHCESTPDWCAQDQCPFDWTCVDHLYYFSCVDPATANRMVPYQCSSASCPDDMYCTEEGVASFSCKAV</sequence>
<evidence type="ECO:0000313" key="9">
    <source>
        <dbReference type="Proteomes" id="UP000515135"/>
    </source>
</evidence>
<evidence type="ECO:0000256" key="4">
    <source>
        <dbReference type="ARBA" id="ARBA00023157"/>
    </source>
</evidence>
<feature type="domain" description="EGF-like" evidence="7">
    <location>
        <begin position="449"/>
        <end position="484"/>
    </location>
</feature>
<protein>
    <submittedName>
        <fullName evidence="10">Neurogenic locus notch homolog protein 1-like</fullName>
    </submittedName>
</protein>
<feature type="domain" description="EGF-like" evidence="7">
    <location>
        <begin position="412"/>
        <end position="447"/>
    </location>
</feature>
<dbReference type="InterPro" id="IPR016187">
    <property type="entry name" value="CTDL_fold"/>
</dbReference>
<keyword evidence="9" id="KW-1185">Reference proteome</keyword>
<keyword evidence="2" id="KW-0732">Signal</keyword>
<feature type="domain" description="EGF-like" evidence="7">
    <location>
        <begin position="642"/>
        <end position="678"/>
    </location>
</feature>
<dbReference type="KEGG" id="bbel:109481266"/>
<dbReference type="Gene3D" id="3.10.100.10">
    <property type="entry name" value="Mannose-Binding Protein A, subunit A"/>
    <property type="match status" value="2"/>
</dbReference>
<dbReference type="Gene3D" id="2.10.25.10">
    <property type="entry name" value="Laminin"/>
    <property type="match status" value="7"/>
</dbReference>
<feature type="disulfide bond" evidence="6">
    <location>
        <begin position="668"/>
        <end position="677"/>
    </location>
</feature>
<dbReference type="Pfam" id="PF00008">
    <property type="entry name" value="EGF"/>
    <property type="match status" value="2"/>
</dbReference>
<proteinExistence type="predicted"/>
<evidence type="ECO:0000256" key="3">
    <source>
        <dbReference type="ARBA" id="ARBA00022737"/>
    </source>
</evidence>
<dbReference type="GeneID" id="109481266"/>
<reference evidence="10" key="1">
    <citation type="submission" date="2025-08" db="UniProtKB">
        <authorList>
            <consortium name="RefSeq"/>
        </authorList>
    </citation>
    <scope>IDENTIFICATION</scope>
    <source>
        <tissue evidence="10">Gonad</tissue>
    </source>
</reference>
<feature type="domain" description="C-type lectin" evidence="8">
    <location>
        <begin position="526"/>
        <end position="640"/>
    </location>
</feature>
<feature type="disulfide bond" evidence="6">
    <location>
        <begin position="133"/>
        <end position="150"/>
    </location>
</feature>
<feature type="disulfide bond" evidence="6">
    <location>
        <begin position="190"/>
        <end position="199"/>
    </location>
</feature>
<dbReference type="InterPro" id="IPR016186">
    <property type="entry name" value="C-type_lectin-like/link_sf"/>
</dbReference>
<keyword evidence="5" id="KW-0325">Glycoprotein</keyword>
<keyword evidence="4 6" id="KW-1015">Disulfide bond</keyword>
<dbReference type="InterPro" id="IPR013032">
    <property type="entry name" value="EGF-like_CS"/>
</dbReference>
<dbReference type="PROSITE" id="PS50026">
    <property type="entry name" value="EGF_3"/>
    <property type="match status" value="7"/>
</dbReference>
<dbReference type="FunFam" id="2.10.25.10:FF:000712">
    <property type="entry name" value="Uncharacterized protein"/>
    <property type="match status" value="1"/>
</dbReference>
<feature type="disulfide bond" evidence="6">
    <location>
        <begin position="152"/>
        <end position="161"/>
    </location>
</feature>
<dbReference type="InterPro" id="IPR009030">
    <property type="entry name" value="Growth_fac_rcpt_cys_sf"/>
</dbReference>
<dbReference type="CDD" id="cd00054">
    <property type="entry name" value="EGF_CA"/>
    <property type="match status" value="5"/>
</dbReference>
<dbReference type="FunFam" id="2.10.25.10:FF:000334">
    <property type="entry name" value="protein delta homolog 2 isoform X1"/>
    <property type="match status" value="1"/>
</dbReference>
<dbReference type="PROSITE" id="PS00022">
    <property type="entry name" value="EGF_1"/>
    <property type="match status" value="7"/>
</dbReference>